<sequence length="136" mass="15605">MNDRSPQQLPSPTPDPMRLGALEQQVMDVVWDKHPVAIRDIIDALPGEPAYTTIATVLRNLERKEMVRPKRRPGSVRYRPVRDREEYAAHLMQRALNTAGTNRESSMLHFVETLSPDDIDVLRRYLAENAEGRSED</sequence>
<keyword evidence="3" id="KW-0238">DNA-binding</keyword>
<evidence type="ECO:0000313" key="5">
    <source>
        <dbReference type="EMBL" id="MCF3940530.1"/>
    </source>
</evidence>
<organism evidence="5 6">
    <name type="scientific">Gordonia tangerina</name>
    <dbReference type="NCBI Taxonomy" id="2911060"/>
    <lineage>
        <taxon>Bacteria</taxon>
        <taxon>Bacillati</taxon>
        <taxon>Actinomycetota</taxon>
        <taxon>Actinomycetes</taxon>
        <taxon>Mycobacteriales</taxon>
        <taxon>Gordoniaceae</taxon>
        <taxon>Gordonia</taxon>
    </lineage>
</organism>
<dbReference type="InterPro" id="IPR036388">
    <property type="entry name" value="WH-like_DNA-bd_sf"/>
</dbReference>
<evidence type="ECO:0000256" key="1">
    <source>
        <dbReference type="ARBA" id="ARBA00011046"/>
    </source>
</evidence>
<keyword evidence="6" id="KW-1185">Reference proteome</keyword>
<dbReference type="InterPro" id="IPR005650">
    <property type="entry name" value="BlaI_family"/>
</dbReference>
<evidence type="ECO:0000256" key="2">
    <source>
        <dbReference type="ARBA" id="ARBA00023015"/>
    </source>
</evidence>
<dbReference type="SUPFAM" id="SSF46785">
    <property type="entry name" value="Winged helix' DNA-binding domain"/>
    <property type="match status" value="1"/>
</dbReference>
<reference evidence="5" key="1">
    <citation type="submission" date="2022-01" db="EMBL/GenBank/DDBJ databases">
        <title>Gordonia xiamenensis sp. nov., isolated from surface seawater in Xiamen.</title>
        <authorList>
            <person name="He Y.F."/>
        </authorList>
    </citation>
    <scope>NUCLEOTIDE SEQUENCE</scope>
    <source>
        <strain evidence="5">GW1C4-4</strain>
    </source>
</reference>
<comment type="similarity">
    <text evidence="1">Belongs to the BlaI transcriptional regulatory family.</text>
</comment>
<evidence type="ECO:0000256" key="4">
    <source>
        <dbReference type="ARBA" id="ARBA00023163"/>
    </source>
</evidence>
<dbReference type="Gene3D" id="1.10.10.10">
    <property type="entry name" value="Winged helix-like DNA-binding domain superfamily/Winged helix DNA-binding domain"/>
    <property type="match status" value="1"/>
</dbReference>
<proteinExistence type="inferred from homology"/>
<dbReference type="RefSeq" id="WP_235725269.1">
    <property type="nucleotide sequence ID" value="NZ_JAKGCU010000022.1"/>
</dbReference>
<dbReference type="InterPro" id="IPR036390">
    <property type="entry name" value="WH_DNA-bd_sf"/>
</dbReference>
<dbReference type="Gene3D" id="6.10.140.850">
    <property type="match status" value="1"/>
</dbReference>
<protein>
    <submittedName>
        <fullName evidence="5">BlaI/MecI/CopY family transcriptional regulator</fullName>
    </submittedName>
</protein>
<gene>
    <name evidence="5" type="ORF">L1892_19350</name>
</gene>
<dbReference type="Proteomes" id="UP001108089">
    <property type="component" value="Unassembled WGS sequence"/>
</dbReference>
<comment type="caution">
    <text evidence="5">The sequence shown here is derived from an EMBL/GenBank/DDBJ whole genome shotgun (WGS) entry which is preliminary data.</text>
</comment>
<dbReference type="EMBL" id="JAKGCU010000022">
    <property type="protein sequence ID" value="MCF3940530.1"/>
    <property type="molecule type" value="Genomic_DNA"/>
</dbReference>
<dbReference type="PIRSF" id="PIRSF019455">
    <property type="entry name" value="CopR_AtkY"/>
    <property type="match status" value="1"/>
</dbReference>
<evidence type="ECO:0000256" key="3">
    <source>
        <dbReference type="ARBA" id="ARBA00023125"/>
    </source>
</evidence>
<keyword evidence="2" id="KW-0805">Transcription regulation</keyword>
<accession>A0ABS9DQR5</accession>
<name>A0ABS9DQR5_9ACTN</name>
<evidence type="ECO:0000313" key="6">
    <source>
        <dbReference type="Proteomes" id="UP001108089"/>
    </source>
</evidence>
<dbReference type="Pfam" id="PF03965">
    <property type="entry name" value="Penicillinase_R"/>
    <property type="match status" value="1"/>
</dbReference>
<keyword evidence="4" id="KW-0804">Transcription</keyword>